<evidence type="ECO:0000313" key="4">
    <source>
        <dbReference type="EMBL" id="RCH54681.1"/>
    </source>
</evidence>
<dbReference type="InterPro" id="IPR012373">
    <property type="entry name" value="Ferrdict_sens_TM"/>
</dbReference>
<dbReference type="Pfam" id="PF16344">
    <property type="entry name" value="FecR_C"/>
    <property type="match status" value="1"/>
</dbReference>
<keyword evidence="1" id="KW-0812">Transmembrane</keyword>
<keyword evidence="1" id="KW-0472">Membrane</keyword>
<proteinExistence type="predicted"/>
<dbReference type="FunFam" id="2.60.120.1440:FF:000001">
    <property type="entry name" value="Putative anti-sigma factor"/>
    <property type="match status" value="1"/>
</dbReference>
<sequence length="456" mass="51071">MITGGCFWSLLFGYHIEDSQIKIRLPAFESADLQLNKIWCSRFAQNVESAPKYQRSAEIRVLGYIKKVSPLPFFILIPSWLPIKNEKLPEMEKEQLKDLFKKYHDGTCTEDEKALLEAWYLHFNEQEPYLAPRKIGAIAKKVYRELPGNETAFLKIGLKLAAAAVTIGILFTAVLYMIVPDKDNSSTTSAEVILPGSDQAILTLSNGHKVDLTLTSTGHIANNVTKANKGQVVYTDVLGEQKVATGQNNLTTPKGGQWQLILPDGSKVWLNANTSLDFPASFKNQAERTVYLEGEAYFEIAKDKAHPFIVKTRQQSVTVLGTHFNINSYADEPSVKTTLAEGKIQIATSNGSKKILVPGEQAFLSGNNLTVSDADIEESLAWKNGYFRFNDEDIHSIMRKLSRWYNVEVTYTPDAPDQRLNGKISRAKNIDQVLKALEATQTVHFKVEGRRVILMK</sequence>
<reference evidence="4 5" key="1">
    <citation type="submission" date="2018-05" db="EMBL/GenBank/DDBJ databases">
        <title>Mucilaginibacter hurinus sp. nov., isolated from briquette warehouse soil.</title>
        <authorList>
            <person name="Choi L."/>
        </authorList>
    </citation>
    <scope>NUCLEOTIDE SEQUENCE [LARGE SCALE GENOMIC DNA]</scope>
    <source>
        <strain evidence="4 5">ZR32</strain>
    </source>
</reference>
<dbReference type="Proteomes" id="UP000253209">
    <property type="component" value="Unassembled WGS sequence"/>
</dbReference>
<accession>A0A367GPT6</accession>
<dbReference type="Pfam" id="PF04773">
    <property type="entry name" value="FecR"/>
    <property type="match status" value="1"/>
</dbReference>
<evidence type="ECO:0008006" key="6">
    <source>
        <dbReference type="Google" id="ProtNLM"/>
    </source>
</evidence>
<feature type="domain" description="Protein FecR C-terminal" evidence="3">
    <location>
        <begin position="386"/>
        <end position="454"/>
    </location>
</feature>
<dbReference type="AlphaFoldDB" id="A0A367GPT6"/>
<dbReference type="InterPro" id="IPR032508">
    <property type="entry name" value="FecR_C"/>
</dbReference>
<evidence type="ECO:0000259" key="2">
    <source>
        <dbReference type="Pfam" id="PF04773"/>
    </source>
</evidence>
<evidence type="ECO:0000313" key="5">
    <source>
        <dbReference type="Proteomes" id="UP000253209"/>
    </source>
</evidence>
<dbReference type="Gene3D" id="2.60.120.1440">
    <property type="match status" value="1"/>
</dbReference>
<dbReference type="EMBL" id="QGDC01000006">
    <property type="protein sequence ID" value="RCH54681.1"/>
    <property type="molecule type" value="Genomic_DNA"/>
</dbReference>
<dbReference type="InterPro" id="IPR006860">
    <property type="entry name" value="FecR"/>
</dbReference>
<evidence type="ECO:0000256" key="1">
    <source>
        <dbReference type="SAM" id="Phobius"/>
    </source>
</evidence>
<feature type="transmembrane region" description="Helical" evidence="1">
    <location>
        <begin position="160"/>
        <end position="179"/>
    </location>
</feature>
<feature type="domain" description="FecR protein" evidence="2">
    <location>
        <begin position="250"/>
        <end position="344"/>
    </location>
</feature>
<organism evidence="4 5">
    <name type="scientific">Mucilaginibacter hurinus</name>
    <dbReference type="NCBI Taxonomy" id="2201324"/>
    <lineage>
        <taxon>Bacteria</taxon>
        <taxon>Pseudomonadati</taxon>
        <taxon>Bacteroidota</taxon>
        <taxon>Sphingobacteriia</taxon>
        <taxon>Sphingobacteriales</taxon>
        <taxon>Sphingobacteriaceae</taxon>
        <taxon>Mucilaginibacter</taxon>
    </lineage>
</organism>
<name>A0A367GPT6_9SPHI</name>
<keyword evidence="5" id="KW-1185">Reference proteome</keyword>
<evidence type="ECO:0000259" key="3">
    <source>
        <dbReference type="Pfam" id="PF16344"/>
    </source>
</evidence>
<dbReference type="Gene3D" id="3.55.50.30">
    <property type="match status" value="1"/>
</dbReference>
<gene>
    <name evidence="4" type="ORF">DJ568_12745</name>
</gene>
<protein>
    <recommendedName>
        <fullName evidence="6">Anti-sigma factor</fullName>
    </recommendedName>
</protein>
<dbReference type="PANTHER" id="PTHR30273">
    <property type="entry name" value="PERIPLASMIC SIGNAL SENSOR AND SIGMA FACTOR ACTIVATOR FECR-RELATED"/>
    <property type="match status" value="1"/>
</dbReference>
<comment type="caution">
    <text evidence="4">The sequence shown here is derived from an EMBL/GenBank/DDBJ whole genome shotgun (WGS) entry which is preliminary data.</text>
</comment>
<dbReference type="PANTHER" id="PTHR30273:SF2">
    <property type="entry name" value="PROTEIN FECR"/>
    <property type="match status" value="1"/>
</dbReference>
<dbReference type="GO" id="GO:0016989">
    <property type="term" value="F:sigma factor antagonist activity"/>
    <property type="evidence" value="ECO:0007669"/>
    <property type="project" value="TreeGrafter"/>
</dbReference>
<keyword evidence="1" id="KW-1133">Transmembrane helix</keyword>